<dbReference type="Proteomes" id="UP000077069">
    <property type="component" value="Unassembled WGS sequence"/>
</dbReference>
<keyword evidence="3" id="KW-1185">Reference proteome</keyword>
<dbReference type="AlphaFoldDB" id="A0A177CUH8"/>
<organism evidence="2 3">
    <name type="scientific">Paraphaeosphaeria sporulosa</name>
    <dbReference type="NCBI Taxonomy" id="1460663"/>
    <lineage>
        <taxon>Eukaryota</taxon>
        <taxon>Fungi</taxon>
        <taxon>Dikarya</taxon>
        <taxon>Ascomycota</taxon>
        <taxon>Pezizomycotina</taxon>
        <taxon>Dothideomycetes</taxon>
        <taxon>Pleosporomycetidae</taxon>
        <taxon>Pleosporales</taxon>
        <taxon>Massarineae</taxon>
        <taxon>Didymosphaeriaceae</taxon>
        <taxon>Paraphaeosphaeria</taxon>
    </lineage>
</organism>
<reference evidence="2 3" key="1">
    <citation type="submission" date="2016-05" db="EMBL/GenBank/DDBJ databases">
        <title>Comparative analysis of secretome profiles of manganese(II)-oxidizing ascomycete fungi.</title>
        <authorList>
            <consortium name="DOE Joint Genome Institute"/>
            <person name="Zeiner C.A."/>
            <person name="Purvine S.O."/>
            <person name="Zink E.M."/>
            <person name="Wu S."/>
            <person name="Pasa-Tolic L."/>
            <person name="Chaput D.L."/>
            <person name="Haridas S."/>
            <person name="Grigoriev I.V."/>
            <person name="Santelli C.M."/>
            <person name="Hansel C.M."/>
        </authorList>
    </citation>
    <scope>NUCLEOTIDE SEQUENCE [LARGE SCALE GENOMIC DNA]</scope>
    <source>
        <strain evidence="2 3">AP3s5-JAC2a</strain>
    </source>
</reference>
<gene>
    <name evidence="2" type="ORF">CC84DRAFT_1161719</name>
</gene>
<dbReference type="GeneID" id="28761303"/>
<evidence type="ECO:0000313" key="3">
    <source>
        <dbReference type="Proteomes" id="UP000077069"/>
    </source>
</evidence>
<proteinExistence type="predicted"/>
<dbReference type="EMBL" id="KV441549">
    <property type="protein sequence ID" value="OAG10896.1"/>
    <property type="molecule type" value="Genomic_DNA"/>
</dbReference>
<name>A0A177CUH8_9PLEO</name>
<dbReference type="RefSeq" id="XP_018041261.1">
    <property type="nucleotide sequence ID" value="XM_018177817.1"/>
</dbReference>
<sequence length="94" mass="10477">MAQRARDEIDFILAQAAATQGEGPPRPDKAAAQADINTWQRWHRVRGTFISMFGHDVFAKHEDATGNPSDVPPGQPKGFARQLTRGQYMTLEKN</sequence>
<feature type="region of interest" description="Disordered" evidence="1">
    <location>
        <begin position="63"/>
        <end position="94"/>
    </location>
</feature>
<accession>A0A177CUH8</accession>
<dbReference type="InParanoid" id="A0A177CUH8"/>
<evidence type="ECO:0000313" key="2">
    <source>
        <dbReference type="EMBL" id="OAG10896.1"/>
    </source>
</evidence>
<protein>
    <submittedName>
        <fullName evidence="2">Uncharacterized protein</fullName>
    </submittedName>
</protein>
<evidence type="ECO:0000256" key="1">
    <source>
        <dbReference type="SAM" id="MobiDB-lite"/>
    </source>
</evidence>